<evidence type="ECO:0008006" key="4">
    <source>
        <dbReference type="Google" id="ProtNLM"/>
    </source>
</evidence>
<sequence>MPAELVIPVTEKDTASPQRGSLIELYRPRMRGILLAMGYLSILAIIAYGWKHRIEQPLTAENGAGYALGIVGGTLMLLLLLYPLRKHAGFMRRMGPVRFWFRTHMLFGIIGPVCILFHSGFQLGSLNSNIALFCMLLVAGSGLVGRYFYTRIHHGLYGRKATLEELTRHAELLSGSLESHLTDYPRIRNQVREFEALAHTKPAGIISSFLTLGSLGFRTWLLYLSLWRQVPSTLPTAQRKTLLRHIGAQLESVRKVTEFHFYERLFSIWHVLHFPFFLMLVLSGVVHVVAVHMY</sequence>
<dbReference type="RefSeq" id="WP_132971876.1">
    <property type="nucleotide sequence ID" value="NZ_SMFX01000001.1"/>
</dbReference>
<gene>
    <name evidence="2" type="ORF">DFR30_1306</name>
</gene>
<evidence type="ECO:0000313" key="3">
    <source>
        <dbReference type="Proteomes" id="UP000295707"/>
    </source>
</evidence>
<name>A0A4R1H882_9GAMM</name>
<evidence type="ECO:0000256" key="1">
    <source>
        <dbReference type="SAM" id="Phobius"/>
    </source>
</evidence>
<dbReference type="EMBL" id="SMFX01000001">
    <property type="protein sequence ID" value="TCK18047.1"/>
    <property type="molecule type" value="Genomic_DNA"/>
</dbReference>
<organism evidence="2 3">
    <name type="scientific">Thiogranum longum</name>
    <dbReference type="NCBI Taxonomy" id="1537524"/>
    <lineage>
        <taxon>Bacteria</taxon>
        <taxon>Pseudomonadati</taxon>
        <taxon>Pseudomonadota</taxon>
        <taxon>Gammaproteobacteria</taxon>
        <taxon>Chromatiales</taxon>
        <taxon>Ectothiorhodospiraceae</taxon>
        <taxon>Thiogranum</taxon>
    </lineage>
</organism>
<feature type="transmembrane region" description="Helical" evidence="1">
    <location>
        <begin position="268"/>
        <end position="291"/>
    </location>
</feature>
<feature type="transmembrane region" description="Helical" evidence="1">
    <location>
        <begin position="63"/>
        <end position="84"/>
    </location>
</feature>
<dbReference type="Proteomes" id="UP000295707">
    <property type="component" value="Unassembled WGS sequence"/>
</dbReference>
<comment type="caution">
    <text evidence="2">The sequence shown here is derived from an EMBL/GenBank/DDBJ whole genome shotgun (WGS) entry which is preliminary data.</text>
</comment>
<reference evidence="2 3" key="1">
    <citation type="submission" date="2019-03" db="EMBL/GenBank/DDBJ databases">
        <title>Genomic Encyclopedia of Type Strains, Phase IV (KMG-IV): sequencing the most valuable type-strain genomes for metagenomic binning, comparative biology and taxonomic classification.</title>
        <authorList>
            <person name="Goeker M."/>
        </authorList>
    </citation>
    <scope>NUCLEOTIDE SEQUENCE [LARGE SCALE GENOMIC DNA]</scope>
    <source>
        <strain evidence="2 3">DSM 19610</strain>
    </source>
</reference>
<keyword evidence="1" id="KW-0812">Transmembrane</keyword>
<dbReference type="AlphaFoldDB" id="A0A4R1H882"/>
<keyword evidence="3" id="KW-1185">Reference proteome</keyword>
<feature type="transmembrane region" description="Helical" evidence="1">
    <location>
        <begin position="32"/>
        <end position="51"/>
    </location>
</feature>
<feature type="transmembrane region" description="Helical" evidence="1">
    <location>
        <begin position="105"/>
        <end position="124"/>
    </location>
</feature>
<accession>A0A4R1H882</accession>
<feature type="transmembrane region" description="Helical" evidence="1">
    <location>
        <begin position="202"/>
        <end position="223"/>
    </location>
</feature>
<protein>
    <recommendedName>
        <fullName evidence="4">Ferric reductase like protein</fullName>
    </recommendedName>
</protein>
<dbReference type="OrthoDB" id="6401090at2"/>
<proteinExistence type="predicted"/>
<keyword evidence="1" id="KW-1133">Transmembrane helix</keyword>
<feature type="transmembrane region" description="Helical" evidence="1">
    <location>
        <begin position="130"/>
        <end position="149"/>
    </location>
</feature>
<keyword evidence="1" id="KW-0472">Membrane</keyword>
<evidence type="ECO:0000313" key="2">
    <source>
        <dbReference type="EMBL" id="TCK18047.1"/>
    </source>
</evidence>